<dbReference type="SUPFAM" id="SSF51905">
    <property type="entry name" value="FAD/NAD(P)-binding domain"/>
    <property type="match status" value="1"/>
</dbReference>
<evidence type="ECO:0000256" key="3">
    <source>
        <dbReference type="ARBA" id="ARBA00022827"/>
    </source>
</evidence>
<comment type="caution">
    <text evidence="6">The sequence shown here is derived from an EMBL/GenBank/DDBJ whole genome shotgun (WGS) entry which is preliminary data.</text>
</comment>
<feature type="domain" description="RsdA/BaiN/AoA(So)-like Rossmann fold-like" evidence="4">
    <location>
        <begin position="4"/>
        <end position="413"/>
    </location>
</feature>
<evidence type="ECO:0000313" key="7">
    <source>
        <dbReference type="Proteomes" id="UP001595715"/>
    </source>
</evidence>
<proteinExistence type="predicted"/>
<dbReference type="Proteomes" id="UP001595715">
    <property type="component" value="Unassembled WGS sequence"/>
</dbReference>
<dbReference type="PANTHER" id="PTHR42887">
    <property type="entry name" value="OS12G0638800 PROTEIN"/>
    <property type="match status" value="1"/>
</dbReference>
<keyword evidence="7" id="KW-1185">Reference proteome</keyword>
<dbReference type="InterPro" id="IPR055178">
    <property type="entry name" value="RsdA/BaiN/AoA(So)-like_dom"/>
</dbReference>
<evidence type="ECO:0000313" key="6">
    <source>
        <dbReference type="EMBL" id="MFC4102364.1"/>
    </source>
</evidence>
<evidence type="ECO:0000256" key="2">
    <source>
        <dbReference type="ARBA" id="ARBA00022630"/>
    </source>
</evidence>
<dbReference type="GO" id="GO:0016491">
    <property type="term" value="F:oxidoreductase activity"/>
    <property type="evidence" value="ECO:0007669"/>
    <property type="project" value="UniProtKB-KW"/>
</dbReference>
<organism evidence="6 7">
    <name type="scientific">Paenibacillus xanthanilyticus</name>
    <dbReference type="NCBI Taxonomy" id="1783531"/>
    <lineage>
        <taxon>Bacteria</taxon>
        <taxon>Bacillati</taxon>
        <taxon>Bacillota</taxon>
        <taxon>Bacilli</taxon>
        <taxon>Bacillales</taxon>
        <taxon>Paenibacillaceae</taxon>
        <taxon>Paenibacillus</taxon>
    </lineage>
</organism>
<dbReference type="InterPro" id="IPR004792">
    <property type="entry name" value="BaiN-like"/>
</dbReference>
<dbReference type="Gene3D" id="1.10.8.260">
    <property type="entry name" value="HI0933 insert domain-like"/>
    <property type="match status" value="1"/>
</dbReference>
<keyword evidence="3" id="KW-0274">FAD</keyword>
<gene>
    <name evidence="6" type="ORF">ACFOZ8_22355</name>
</gene>
<evidence type="ECO:0000259" key="5">
    <source>
        <dbReference type="Pfam" id="PF22780"/>
    </source>
</evidence>
<accession>A0ABV8K8M0</accession>
<dbReference type="Pfam" id="PF03486">
    <property type="entry name" value="HI0933_like"/>
    <property type="match status" value="1"/>
</dbReference>
<dbReference type="SUPFAM" id="SSF160996">
    <property type="entry name" value="HI0933 insert domain-like"/>
    <property type="match status" value="1"/>
</dbReference>
<evidence type="ECO:0000259" key="4">
    <source>
        <dbReference type="Pfam" id="PF03486"/>
    </source>
</evidence>
<sequence>MDYDVIIIGGGSAGLMAAVSAGSRGARVLLLDKGDKLGRKLGISGGGRCNVTNNKELDELIRHIPGNGKFLHSALNAFGNKEIIAFFEKLGIALKEEDNGRMFPVSDRAKTVVDALIGQVRKLGVQIKVNAPVKDVLYRDGEVRGVRLRSGETFASPAVIVASGGKSVPHTGSTGDGYAWAEQAGHTITELFPTEVPITSNEPFIQTKELQGLSLRDIGLSVWNTKGKRIIEHRGDMIFTHFGLSGPTALRCSQFVVKALKQSGTGNVKMTIDLLPDKSPDEIYKETLGLAQAESKKAVKNVLKSVLPERLVPLLLAQSGLDEQITYDNIPKQQWMELAKLTKAFPLRAYGTLSIEDAFVTGGGVNLKEIDPKTMGSKLMHGLFFCGEVLDIHGYTGGYNITAAFSTGYAAGLNAVRLRK</sequence>
<protein>
    <submittedName>
        <fullName evidence="6">NAD(P)/FAD-dependent oxidoreductase</fullName>
        <ecNumber evidence="6">1.14.13.-</ecNumber>
    </submittedName>
</protein>
<name>A0ABV8K8M0_9BACL</name>
<comment type="cofactor">
    <cofactor evidence="1">
        <name>FAD</name>
        <dbReference type="ChEBI" id="CHEBI:57692"/>
    </cofactor>
</comment>
<dbReference type="PANTHER" id="PTHR42887:SF2">
    <property type="entry name" value="OS12G0638800 PROTEIN"/>
    <property type="match status" value="1"/>
</dbReference>
<dbReference type="Gene3D" id="2.40.30.10">
    <property type="entry name" value="Translation factors"/>
    <property type="match status" value="1"/>
</dbReference>
<dbReference type="EC" id="1.14.13.-" evidence="6"/>
<dbReference type="Gene3D" id="3.50.50.60">
    <property type="entry name" value="FAD/NAD(P)-binding domain"/>
    <property type="match status" value="1"/>
</dbReference>
<dbReference type="RefSeq" id="WP_377720984.1">
    <property type="nucleotide sequence ID" value="NZ_JBHSAM010000033.1"/>
</dbReference>
<dbReference type="InterPro" id="IPR036188">
    <property type="entry name" value="FAD/NAD-bd_sf"/>
</dbReference>
<dbReference type="NCBIfam" id="TIGR00275">
    <property type="entry name" value="aminoacetone oxidase family FAD-binding enzyme"/>
    <property type="match status" value="1"/>
</dbReference>
<keyword evidence="6" id="KW-0560">Oxidoreductase</keyword>
<dbReference type="Pfam" id="PF22780">
    <property type="entry name" value="HI0933_like_1st"/>
    <property type="match status" value="1"/>
</dbReference>
<keyword evidence="2" id="KW-0285">Flavoprotein</keyword>
<evidence type="ECO:0000256" key="1">
    <source>
        <dbReference type="ARBA" id="ARBA00001974"/>
    </source>
</evidence>
<feature type="domain" description="RsdA/BaiN/AoA(So)-like insert" evidence="5">
    <location>
        <begin position="193"/>
        <end position="360"/>
    </location>
</feature>
<dbReference type="PRINTS" id="PR00411">
    <property type="entry name" value="PNDRDTASEI"/>
</dbReference>
<dbReference type="InterPro" id="IPR023166">
    <property type="entry name" value="BaiN-like_dom_sf"/>
</dbReference>
<dbReference type="EMBL" id="JBHSAM010000033">
    <property type="protein sequence ID" value="MFC4102364.1"/>
    <property type="molecule type" value="Genomic_DNA"/>
</dbReference>
<dbReference type="InterPro" id="IPR057661">
    <property type="entry name" value="RsdA/BaiN/AoA(So)_Rossmann"/>
</dbReference>
<reference evidence="7" key="1">
    <citation type="journal article" date="2019" name="Int. J. Syst. Evol. Microbiol.">
        <title>The Global Catalogue of Microorganisms (GCM) 10K type strain sequencing project: providing services to taxonomists for standard genome sequencing and annotation.</title>
        <authorList>
            <consortium name="The Broad Institute Genomics Platform"/>
            <consortium name="The Broad Institute Genome Sequencing Center for Infectious Disease"/>
            <person name="Wu L."/>
            <person name="Ma J."/>
        </authorList>
    </citation>
    <scope>NUCLEOTIDE SEQUENCE [LARGE SCALE GENOMIC DNA]</scope>
    <source>
        <strain evidence="7">IBRC-M 10987</strain>
    </source>
</reference>